<dbReference type="Gene3D" id="2.10.109.10">
    <property type="entry name" value="Umud Fragment, subunit A"/>
    <property type="match status" value="1"/>
</dbReference>
<dbReference type="Pfam" id="PF01726">
    <property type="entry name" value="LexA_DNA_bind"/>
    <property type="match status" value="1"/>
</dbReference>
<dbReference type="HAMAP" id="MF_00015">
    <property type="entry name" value="LexA"/>
    <property type="match status" value="1"/>
</dbReference>
<comment type="subunit">
    <text evidence="12">Homodimer.</text>
</comment>
<comment type="caution">
    <text evidence="16">The sequence shown here is derived from an EMBL/GenBank/DDBJ whole genome shotgun (WGS) entry which is preliminary data.</text>
</comment>
<evidence type="ECO:0000256" key="6">
    <source>
        <dbReference type="ARBA" id="ARBA00022813"/>
    </source>
</evidence>
<evidence type="ECO:0000256" key="7">
    <source>
        <dbReference type="ARBA" id="ARBA00023015"/>
    </source>
</evidence>
<dbReference type="EMBL" id="JBJUVG010000001">
    <property type="protein sequence ID" value="MFM9412872.1"/>
    <property type="molecule type" value="Genomic_DNA"/>
</dbReference>
<comment type="catalytic activity">
    <reaction evidence="12">
        <text>Hydrolysis of Ala-|-Gly bond in repressor LexA.</text>
        <dbReference type="EC" id="3.4.21.88"/>
    </reaction>
</comment>
<comment type="function">
    <text evidence="12">Represses a number of genes involved in the response to DNA damage (SOS response), including recA and lexA. In the presence of single-stranded DNA, RecA interacts with LexA causing an autocatalytic cleavage which disrupts the DNA-binding part of LexA, leading to derepression of the SOS regulon and eventually DNA repair.</text>
</comment>
<dbReference type="InterPro" id="IPR015927">
    <property type="entry name" value="Peptidase_S24_S26A/B/C"/>
</dbReference>
<keyword evidence="9 12" id="KW-0804">Transcription</keyword>
<evidence type="ECO:0000256" key="12">
    <source>
        <dbReference type="HAMAP-Rule" id="MF_00015"/>
    </source>
</evidence>
<dbReference type="SUPFAM" id="SSF51306">
    <property type="entry name" value="LexA/Signal peptidase"/>
    <property type="match status" value="1"/>
</dbReference>
<feature type="DNA-binding region" description="H-T-H motif" evidence="12">
    <location>
        <begin position="31"/>
        <end position="51"/>
    </location>
</feature>
<keyword evidence="7 12" id="KW-0805">Transcription regulation</keyword>
<feature type="active site" description="For autocatalytic cleavage activity" evidence="12">
    <location>
        <position position="177"/>
    </location>
</feature>
<reference evidence="16 17" key="1">
    <citation type="journal article" date="2016" name="Int. J. Syst. Evol. Microbiol.">
        <title>Peptococcus simiae sp. nov., isolated from rhesus macaque faeces and emended description of the genus Peptococcus.</title>
        <authorList>
            <person name="Shkoporov A.N."/>
            <person name="Efimov B.A."/>
            <person name="Kondova I."/>
            <person name="Ouwerling B."/>
            <person name="Chaplin A.V."/>
            <person name="Shcherbakova V.A."/>
            <person name="Langermans J.A.M."/>
        </authorList>
    </citation>
    <scope>NUCLEOTIDE SEQUENCE [LARGE SCALE GENOMIC DNA]</scope>
    <source>
        <strain evidence="16 17">M108</strain>
    </source>
</reference>
<keyword evidence="5 12" id="KW-0378">Hydrolase</keyword>
<evidence type="ECO:0000259" key="15">
    <source>
        <dbReference type="Pfam" id="PF01726"/>
    </source>
</evidence>
<dbReference type="CDD" id="cd06529">
    <property type="entry name" value="S24_LexA-like"/>
    <property type="match status" value="1"/>
</dbReference>
<evidence type="ECO:0000256" key="8">
    <source>
        <dbReference type="ARBA" id="ARBA00023125"/>
    </source>
</evidence>
<dbReference type="PANTHER" id="PTHR33516">
    <property type="entry name" value="LEXA REPRESSOR"/>
    <property type="match status" value="1"/>
</dbReference>
<evidence type="ECO:0000256" key="9">
    <source>
        <dbReference type="ARBA" id="ARBA00023163"/>
    </source>
</evidence>
<keyword evidence="11 12" id="KW-0742">SOS response</keyword>
<dbReference type="InterPro" id="IPR039418">
    <property type="entry name" value="LexA-like"/>
</dbReference>
<dbReference type="Gene3D" id="1.10.10.10">
    <property type="entry name" value="Winged helix-like DNA-binding domain superfamily/Winged helix DNA-binding domain"/>
    <property type="match status" value="1"/>
</dbReference>
<proteinExistence type="inferred from homology"/>
<evidence type="ECO:0000256" key="2">
    <source>
        <dbReference type="ARBA" id="ARBA00022491"/>
    </source>
</evidence>
<dbReference type="RefSeq" id="WP_408976502.1">
    <property type="nucleotide sequence ID" value="NZ_JBJUVG010000001.1"/>
</dbReference>
<feature type="active site" description="For autocatalytic cleavage activity" evidence="12">
    <location>
        <position position="140"/>
    </location>
</feature>
<evidence type="ECO:0000256" key="3">
    <source>
        <dbReference type="ARBA" id="ARBA00022705"/>
    </source>
</evidence>
<keyword evidence="2 12" id="KW-0678">Repressor</keyword>
<dbReference type="Proteomes" id="UP001631949">
    <property type="component" value="Unassembled WGS sequence"/>
</dbReference>
<dbReference type="PANTHER" id="PTHR33516:SF2">
    <property type="entry name" value="LEXA REPRESSOR-RELATED"/>
    <property type="match status" value="1"/>
</dbReference>
<dbReference type="InterPro" id="IPR036388">
    <property type="entry name" value="WH-like_DNA-bd_sf"/>
</dbReference>
<evidence type="ECO:0000256" key="1">
    <source>
        <dbReference type="ARBA" id="ARBA00007484"/>
    </source>
</evidence>
<feature type="domain" description="LexA repressor DNA-binding" evidence="15">
    <location>
        <begin position="5"/>
        <end position="68"/>
    </location>
</feature>
<feature type="domain" description="Peptidase S24/S26A/S26B/S26C" evidence="14">
    <location>
        <begin position="98"/>
        <end position="210"/>
    </location>
</feature>
<sequence length="218" mass="24662">MQVKTALSARQVRILDFIIAEVEEKGYPPSVREIGEAVELKSSSTVHNHLNQLEKKGYIHRDPTKPRAIMILKNTDESDYQPYTSDNNEVFEEMVGLPVYGTVAAGAPIFADENLEDRISMPMRFVRDEGAFMLRIHGESMIEVGIMDGDYIIVAPQPTAQNGDIIVALIGDEATCKTFYREKNRVRLQPENQTMEPIYAENPMVIGKVIGCYRDMHR</sequence>
<evidence type="ECO:0000256" key="11">
    <source>
        <dbReference type="ARBA" id="ARBA00023236"/>
    </source>
</evidence>
<name>A0ABW9GVV2_9FIRM</name>
<evidence type="ECO:0000313" key="16">
    <source>
        <dbReference type="EMBL" id="MFM9412872.1"/>
    </source>
</evidence>
<gene>
    <name evidence="12 16" type="primary">lexA</name>
    <name evidence="16" type="ORF">ACKQTC_00575</name>
</gene>
<dbReference type="InterPro" id="IPR036286">
    <property type="entry name" value="LexA/Signal_pep-like_sf"/>
</dbReference>
<keyword evidence="4 12" id="KW-0227">DNA damage</keyword>
<feature type="site" description="Cleavage; by autolysis" evidence="12">
    <location>
        <begin position="105"/>
        <end position="106"/>
    </location>
</feature>
<dbReference type="PRINTS" id="PR00726">
    <property type="entry name" value="LEXASERPTASE"/>
</dbReference>
<dbReference type="EC" id="3.4.21.88" evidence="12"/>
<protein>
    <recommendedName>
        <fullName evidence="12">LexA repressor</fullName>
        <ecNumber evidence="12">3.4.21.88</ecNumber>
    </recommendedName>
</protein>
<accession>A0ABW9GVV2</accession>
<dbReference type="CDD" id="cd00090">
    <property type="entry name" value="HTH_ARSR"/>
    <property type="match status" value="1"/>
</dbReference>
<keyword evidence="17" id="KW-1185">Reference proteome</keyword>
<evidence type="ECO:0000256" key="10">
    <source>
        <dbReference type="ARBA" id="ARBA00023204"/>
    </source>
</evidence>
<dbReference type="NCBIfam" id="TIGR00498">
    <property type="entry name" value="lexA"/>
    <property type="match status" value="1"/>
</dbReference>
<keyword evidence="3 12" id="KW-0235">DNA replication</keyword>
<dbReference type="InterPro" id="IPR036390">
    <property type="entry name" value="WH_DNA-bd_sf"/>
</dbReference>
<keyword evidence="6 12" id="KW-0068">Autocatalytic cleavage</keyword>
<evidence type="ECO:0000313" key="17">
    <source>
        <dbReference type="Proteomes" id="UP001631949"/>
    </source>
</evidence>
<keyword evidence="10 12" id="KW-0234">DNA repair</keyword>
<dbReference type="InterPro" id="IPR006200">
    <property type="entry name" value="LexA"/>
</dbReference>
<evidence type="ECO:0000256" key="5">
    <source>
        <dbReference type="ARBA" id="ARBA00022801"/>
    </source>
</evidence>
<dbReference type="Pfam" id="PF00717">
    <property type="entry name" value="Peptidase_S24"/>
    <property type="match status" value="1"/>
</dbReference>
<dbReference type="InterPro" id="IPR050077">
    <property type="entry name" value="LexA_repressor"/>
</dbReference>
<evidence type="ECO:0000259" key="14">
    <source>
        <dbReference type="Pfam" id="PF00717"/>
    </source>
</evidence>
<organism evidence="16 17">
    <name type="scientific">Peptococcus simiae</name>
    <dbReference type="NCBI Taxonomy" id="1643805"/>
    <lineage>
        <taxon>Bacteria</taxon>
        <taxon>Bacillati</taxon>
        <taxon>Bacillota</taxon>
        <taxon>Clostridia</taxon>
        <taxon>Eubacteriales</taxon>
        <taxon>Peptococcaceae</taxon>
        <taxon>Peptococcus</taxon>
    </lineage>
</organism>
<comment type="similarity">
    <text evidence="1 12 13">Belongs to the peptidase S24 family.</text>
</comment>
<dbReference type="InterPro" id="IPR006197">
    <property type="entry name" value="Peptidase_S24_LexA"/>
</dbReference>
<evidence type="ECO:0000256" key="4">
    <source>
        <dbReference type="ARBA" id="ARBA00022763"/>
    </source>
</evidence>
<dbReference type="SUPFAM" id="SSF46785">
    <property type="entry name" value="Winged helix' DNA-binding domain"/>
    <property type="match status" value="1"/>
</dbReference>
<dbReference type="InterPro" id="IPR006199">
    <property type="entry name" value="LexA_DNA-bd_dom"/>
</dbReference>
<keyword evidence="8 12" id="KW-0238">DNA-binding</keyword>
<evidence type="ECO:0000256" key="13">
    <source>
        <dbReference type="RuleBase" id="RU003991"/>
    </source>
</evidence>
<dbReference type="InterPro" id="IPR011991">
    <property type="entry name" value="ArsR-like_HTH"/>
</dbReference>
<dbReference type="GO" id="GO:0004252">
    <property type="term" value="F:serine-type endopeptidase activity"/>
    <property type="evidence" value="ECO:0007669"/>
    <property type="project" value="UniProtKB-EC"/>
</dbReference>